<dbReference type="RefSeq" id="WP_349431064.1">
    <property type="nucleotide sequence ID" value="NZ_CP157743.1"/>
</dbReference>
<name>A0AAU7NQA9_9GAMM</name>
<feature type="domain" description="Glutamine amidotransferase type-2" evidence="9">
    <location>
        <begin position="86"/>
        <end position="142"/>
    </location>
</feature>
<accession>A0AAU7NQA9</accession>
<evidence type="ECO:0000256" key="4">
    <source>
        <dbReference type="ARBA" id="ARBA00022741"/>
    </source>
</evidence>
<dbReference type="PANTHER" id="PTHR43284">
    <property type="entry name" value="ASPARAGINE SYNTHETASE (GLUTAMINE-HYDROLYZING)"/>
    <property type="match status" value="1"/>
</dbReference>
<dbReference type="InterPro" id="IPR051786">
    <property type="entry name" value="ASN_synthetase/amidase"/>
</dbReference>
<evidence type="ECO:0000259" key="9">
    <source>
        <dbReference type="Pfam" id="PF13537"/>
    </source>
</evidence>
<dbReference type="GO" id="GO:0006529">
    <property type="term" value="P:asparagine biosynthetic process"/>
    <property type="evidence" value="ECO:0007669"/>
    <property type="project" value="InterPro"/>
</dbReference>
<dbReference type="CDD" id="cd01991">
    <property type="entry name" value="Asn_synthase_B_C"/>
    <property type="match status" value="1"/>
</dbReference>
<keyword evidence="4" id="KW-0547">Nucleotide-binding</keyword>
<reference evidence="10 11" key="1">
    <citation type="journal article" date="2024" name="Microbiology">
        <title>Methylomarinum rosea sp. nov., a novel halophilic methanotrophic bacterium from the hypersaline Lake Elton.</title>
        <authorList>
            <person name="Suleimanov R.Z."/>
            <person name="Oshkin I.Y."/>
            <person name="Danilova O.V."/>
            <person name="Suzina N.E."/>
            <person name="Dedysh S.N."/>
        </authorList>
    </citation>
    <scope>NUCLEOTIDE SEQUENCE [LARGE SCALE GENOMIC DNA]</scope>
    <source>
        <strain evidence="10 11">Ch1-1</strain>
    </source>
</reference>
<dbReference type="AlphaFoldDB" id="A0AAU7NQA9"/>
<feature type="site" description="Important for beta-aspartyl-AMP intermediate formation" evidence="7">
    <location>
        <position position="341"/>
    </location>
</feature>
<dbReference type="Pfam" id="PF00733">
    <property type="entry name" value="Asn_synthase"/>
    <property type="match status" value="1"/>
</dbReference>
<dbReference type="InterPro" id="IPR014729">
    <property type="entry name" value="Rossmann-like_a/b/a_fold"/>
</dbReference>
<dbReference type="Pfam" id="PF13537">
    <property type="entry name" value="GATase_7"/>
    <property type="match status" value="1"/>
</dbReference>
<comment type="catalytic activity">
    <reaction evidence="6">
        <text>L-aspartate + L-glutamine + ATP + H2O = L-asparagine + L-glutamate + AMP + diphosphate + H(+)</text>
        <dbReference type="Rhea" id="RHEA:12228"/>
        <dbReference type="ChEBI" id="CHEBI:15377"/>
        <dbReference type="ChEBI" id="CHEBI:15378"/>
        <dbReference type="ChEBI" id="CHEBI:29985"/>
        <dbReference type="ChEBI" id="CHEBI:29991"/>
        <dbReference type="ChEBI" id="CHEBI:30616"/>
        <dbReference type="ChEBI" id="CHEBI:33019"/>
        <dbReference type="ChEBI" id="CHEBI:58048"/>
        <dbReference type="ChEBI" id="CHEBI:58359"/>
        <dbReference type="ChEBI" id="CHEBI:456215"/>
        <dbReference type="EC" id="6.3.5.4"/>
    </reaction>
</comment>
<proteinExistence type="inferred from homology"/>
<dbReference type="PIRSF" id="PIRSF001589">
    <property type="entry name" value="Asn_synthetase_glu-h"/>
    <property type="match status" value="1"/>
</dbReference>
<dbReference type="EMBL" id="CP157743">
    <property type="protein sequence ID" value="XBS18881.1"/>
    <property type="molecule type" value="Genomic_DNA"/>
</dbReference>
<dbReference type="GO" id="GO:0005829">
    <property type="term" value="C:cytosol"/>
    <property type="evidence" value="ECO:0007669"/>
    <property type="project" value="TreeGrafter"/>
</dbReference>
<dbReference type="Gene3D" id="3.60.20.10">
    <property type="entry name" value="Glutamine Phosphoribosylpyrophosphate, subunit 1, domain 1"/>
    <property type="match status" value="1"/>
</dbReference>
<comment type="pathway">
    <text evidence="1">Amino-acid biosynthesis; L-asparagine biosynthesis; L-asparagine from L-aspartate (L-Gln route): step 1/1.</text>
</comment>
<organism evidence="10 11">
    <name type="scientific">Methylomarinum roseum</name>
    <dbReference type="NCBI Taxonomy" id="3067653"/>
    <lineage>
        <taxon>Bacteria</taxon>
        <taxon>Pseudomonadati</taxon>
        <taxon>Pseudomonadota</taxon>
        <taxon>Gammaproteobacteria</taxon>
        <taxon>Methylococcales</taxon>
        <taxon>Methylococcaceae</taxon>
        <taxon>Methylomarinum</taxon>
    </lineage>
</organism>
<dbReference type="EC" id="6.3.5.4" evidence="3"/>
<evidence type="ECO:0000259" key="8">
    <source>
        <dbReference type="Pfam" id="PF00733"/>
    </source>
</evidence>
<dbReference type="PANTHER" id="PTHR43284:SF1">
    <property type="entry name" value="ASPARAGINE SYNTHETASE"/>
    <property type="match status" value="1"/>
</dbReference>
<dbReference type="GO" id="GO:0005524">
    <property type="term" value="F:ATP binding"/>
    <property type="evidence" value="ECO:0007669"/>
    <property type="project" value="UniProtKB-KW"/>
</dbReference>
<dbReference type="SUPFAM" id="SSF56235">
    <property type="entry name" value="N-terminal nucleophile aminohydrolases (Ntn hydrolases)"/>
    <property type="match status" value="1"/>
</dbReference>
<dbReference type="InterPro" id="IPR001962">
    <property type="entry name" value="Asn_synthase"/>
</dbReference>
<dbReference type="SUPFAM" id="SSF52402">
    <property type="entry name" value="Adenine nucleotide alpha hydrolases-like"/>
    <property type="match status" value="1"/>
</dbReference>
<evidence type="ECO:0000256" key="6">
    <source>
        <dbReference type="ARBA" id="ARBA00048741"/>
    </source>
</evidence>
<evidence type="ECO:0000256" key="7">
    <source>
        <dbReference type="PIRSR" id="PIRSR001589-3"/>
    </source>
</evidence>
<dbReference type="Gene3D" id="3.40.50.620">
    <property type="entry name" value="HUPs"/>
    <property type="match status" value="1"/>
</dbReference>
<gene>
    <name evidence="10" type="ORF">Q9L42_010885</name>
</gene>
<dbReference type="InterPro" id="IPR029055">
    <property type="entry name" value="Ntn_hydrolases_N"/>
</dbReference>
<evidence type="ECO:0000256" key="2">
    <source>
        <dbReference type="ARBA" id="ARBA00005752"/>
    </source>
</evidence>
<sequence length="605" mass="68521">MKVEKMGFIAGWVETTIDYQNNAPLCQDIIEKITKKHRGQYSKKMDSFVVCAAPHGQLIETDGWLCAVSDADHGQRSQLREKISRYQDMGESCLPTIMGKGALALADLNNRRLILATDPIGQTNLYYAETKSGLVFGSSADSVIEHPEVNAEISPQTIYDYVYFHHCPSPNTIYKQVKKLEGGQVLVYQNGKIQISHYWLPEFSEQAISVEEAGQQLMQMIDDSVKDLSSSAEETGAFLSGGLDSSTVAGALANAFPGGAKTFSIGFPVEGYDEIDYARIAVDHFKTKAHEYYVTPDDTVAAIPKIAAYYDEPFGNSSALAAYYCAKMAKENGIKVLLGGDGGDEIFAGNERYAKQLLFQKYYQIPGLARQVLKTGLYHAPDIFLKNKIIFKAKRYVEQAEVPLPDRLQDYNYLNRHPAEEIFAEDFLQEINAESPLQTLRDCYNRPMQASALNRMLYMDWKTTLHDNDLVKVNRMCEMVGVDVQYPLLSQAIVELSCRIPSNDKLKGQQLRWFYKRAMRDFLPKPIINKSKHGFGLPFGIWLKDHQPLKELAYDSINSLAKRGYFRKEFFDHAINMHQSIHAAYYGELIWILMMLELWLQGKDK</sequence>
<keyword evidence="11" id="KW-1185">Reference proteome</keyword>
<dbReference type="Proteomes" id="UP001225378">
    <property type="component" value="Chromosome"/>
</dbReference>
<evidence type="ECO:0000313" key="10">
    <source>
        <dbReference type="EMBL" id="XBS18881.1"/>
    </source>
</evidence>
<protein>
    <recommendedName>
        <fullName evidence="3">asparagine synthase (glutamine-hydrolyzing)</fullName>
        <ecNumber evidence="3">6.3.5.4</ecNumber>
    </recommendedName>
</protein>
<evidence type="ECO:0000256" key="1">
    <source>
        <dbReference type="ARBA" id="ARBA00005187"/>
    </source>
</evidence>
<comment type="similarity">
    <text evidence="2">Belongs to the asparagine synthetase family.</text>
</comment>
<dbReference type="KEGG" id="mech:Q9L42_010885"/>
<dbReference type="InterPro" id="IPR017932">
    <property type="entry name" value="GATase_2_dom"/>
</dbReference>
<dbReference type="InterPro" id="IPR006426">
    <property type="entry name" value="Asn_synth_AEB"/>
</dbReference>
<evidence type="ECO:0000256" key="5">
    <source>
        <dbReference type="ARBA" id="ARBA00022840"/>
    </source>
</evidence>
<keyword evidence="5" id="KW-0067">ATP-binding</keyword>
<evidence type="ECO:0000256" key="3">
    <source>
        <dbReference type="ARBA" id="ARBA00012737"/>
    </source>
</evidence>
<feature type="domain" description="Asparagine synthetase" evidence="8">
    <location>
        <begin position="219"/>
        <end position="601"/>
    </location>
</feature>
<dbReference type="GO" id="GO:0004066">
    <property type="term" value="F:asparagine synthase (glutamine-hydrolyzing) activity"/>
    <property type="evidence" value="ECO:0007669"/>
    <property type="project" value="UniProtKB-EC"/>
</dbReference>
<evidence type="ECO:0000313" key="11">
    <source>
        <dbReference type="Proteomes" id="UP001225378"/>
    </source>
</evidence>